<evidence type="ECO:0000313" key="3">
    <source>
        <dbReference type="EMBL" id="CAB4181231.1"/>
    </source>
</evidence>
<sequence length="157" mass="17151">MAKFGSKTEDDVVAKEDMAPPPTPAATTVTTTISTPPSSPAMMTQAQTTGAAQLAQAEIDAKIADENIKKQEEHWVKAYWRPAMGWLYMAMCAFDFIIFPILSMMLPIIMKIWKVEMAYVAWKSLTLDNGGLIHLAFGAILGVAAWSRGQEKVASKA</sequence>
<evidence type="ECO:0000256" key="1">
    <source>
        <dbReference type="SAM" id="MobiDB-lite"/>
    </source>
</evidence>
<proteinExistence type="predicted"/>
<keyword evidence="2" id="KW-0472">Membrane</keyword>
<feature type="compositionally biased region" description="Basic and acidic residues" evidence="1">
    <location>
        <begin position="1"/>
        <end position="18"/>
    </location>
</feature>
<evidence type="ECO:0000256" key="2">
    <source>
        <dbReference type="SAM" id="Phobius"/>
    </source>
</evidence>
<accession>A0A6J5QIK0</accession>
<keyword evidence="2" id="KW-0812">Transmembrane</keyword>
<dbReference type="InterPro" id="IPR021497">
    <property type="entry name" value="GTA_holin_3TM"/>
</dbReference>
<dbReference type="EMBL" id="LR797022">
    <property type="protein sequence ID" value="CAB4181231.1"/>
    <property type="molecule type" value="Genomic_DNA"/>
</dbReference>
<keyword evidence="2" id="KW-1133">Transmembrane helix</keyword>
<name>A0A6J5QIK0_9CAUD</name>
<reference evidence="3" key="1">
    <citation type="submission" date="2020-05" db="EMBL/GenBank/DDBJ databases">
        <authorList>
            <person name="Chiriac C."/>
            <person name="Salcher M."/>
            <person name="Ghai R."/>
            <person name="Kavagutti S V."/>
        </authorList>
    </citation>
    <scope>NUCLEOTIDE SEQUENCE</scope>
</reference>
<dbReference type="Pfam" id="PF11351">
    <property type="entry name" value="GTA_holin_3TM"/>
    <property type="match status" value="1"/>
</dbReference>
<protein>
    <submittedName>
        <fullName evidence="3">Holin of 3TMs, for gene-transfer release</fullName>
    </submittedName>
</protein>
<gene>
    <name evidence="3" type="ORF">UFOVP1071_18</name>
</gene>
<feature type="transmembrane region" description="Helical" evidence="2">
    <location>
        <begin position="130"/>
        <end position="147"/>
    </location>
</feature>
<feature type="region of interest" description="Disordered" evidence="1">
    <location>
        <begin position="1"/>
        <end position="42"/>
    </location>
</feature>
<feature type="transmembrane region" description="Helical" evidence="2">
    <location>
        <begin position="86"/>
        <end position="110"/>
    </location>
</feature>
<organism evidence="3">
    <name type="scientific">uncultured Caudovirales phage</name>
    <dbReference type="NCBI Taxonomy" id="2100421"/>
    <lineage>
        <taxon>Viruses</taxon>
        <taxon>Duplodnaviria</taxon>
        <taxon>Heunggongvirae</taxon>
        <taxon>Uroviricota</taxon>
        <taxon>Caudoviricetes</taxon>
        <taxon>Peduoviridae</taxon>
        <taxon>Maltschvirus</taxon>
        <taxon>Maltschvirus maltsch</taxon>
    </lineage>
</organism>
<feature type="compositionally biased region" description="Low complexity" evidence="1">
    <location>
        <begin position="25"/>
        <end position="42"/>
    </location>
</feature>